<dbReference type="FunFam" id="3.40.50.300:FF:000296">
    <property type="entry name" value="ATP-dependent DNA helicase RecQ"/>
    <property type="match status" value="1"/>
</dbReference>
<keyword evidence="7" id="KW-0378">Hydrolase</keyword>
<dbReference type="CDD" id="cd18794">
    <property type="entry name" value="SF2_C_RecQ"/>
    <property type="match status" value="1"/>
</dbReference>
<comment type="caution">
    <text evidence="20">The sequence shown here is derived from an EMBL/GenBank/DDBJ whole genome shotgun (WGS) entry which is preliminary data.</text>
</comment>
<dbReference type="Gene3D" id="3.40.50.300">
    <property type="entry name" value="P-loop containing nucleotide triphosphate hydrolases"/>
    <property type="match status" value="2"/>
</dbReference>
<dbReference type="Pfam" id="PF00570">
    <property type="entry name" value="HRDC"/>
    <property type="match status" value="1"/>
</dbReference>
<keyword evidence="8 20" id="KW-0347">Helicase</keyword>
<feature type="domain" description="HRDC" evidence="17">
    <location>
        <begin position="519"/>
        <end position="599"/>
    </location>
</feature>
<dbReference type="NCBIfam" id="TIGR00614">
    <property type="entry name" value="recQ_fam"/>
    <property type="match status" value="1"/>
</dbReference>
<evidence type="ECO:0000256" key="13">
    <source>
        <dbReference type="ARBA" id="ARBA00023204"/>
    </source>
</evidence>
<evidence type="ECO:0000256" key="15">
    <source>
        <dbReference type="ARBA" id="ARBA00034617"/>
    </source>
</evidence>
<organism evidence="20 21">
    <name type="scientific">candidate division KSB3 bacterium</name>
    <dbReference type="NCBI Taxonomy" id="2044937"/>
    <lineage>
        <taxon>Bacteria</taxon>
        <taxon>candidate division KSB3</taxon>
    </lineage>
</organism>
<evidence type="ECO:0000313" key="20">
    <source>
        <dbReference type="EMBL" id="PID55890.1"/>
    </source>
</evidence>
<dbReference type="NCBIfam" id="TIGR01389">
    <property type="entry name" value="recQ"/>
    <property type="match status" value="1"/>
</dbReference>
<evidence type="ECO:0000256" key="12">
    <source>
        <dbReference type="ARBA" id="ARBA00023172"/>
    </source>
</evidence>
<evidence type="ECO:0000256" key="4">
    <source>
        <dbReference type="ARBA" id="ARBA00022723"/>
    </source>
</evidence>
<dbReference type="EMBL" id="PDPS01000041">
    <property type="protein sequence ID" value="PID55890.1"/>
    <property type="molecule type" value="Genomic_DNA"/>
</dbReference>
<evidence type="ECO:0000259" key="18">
    <source>
        <dbReference type="PROSITE" id="PS51192"/>
    </source>
</evidence>
<dbReference type="GO" id="GO:0005524">
    <property type="term" value="F:ATP binding"/>
    <property type="evidence" value="ECO:0007669"/>
    <property type="project" value="UniProtKB-KW"/>
</dbReference>
<dbReference type="AlphaFoldDB" id="A0A2G6E1G8"/>
<evidence type="ECO:0000256" key="1">
    <source>
        <dbReference type="ARBA" id="ARBA00001946"/>
    </source>
</evidence>
<keyword evidence="6" id="KW-0227">DNA damage</keyword>
<protein>
    <recommendedName>
        <fullName evidence="16">DNA helicase RecQ</fullName>
        <ecNumber evidence="16">5.6.2.4</ecNumber>
    </recommendedName>
</protein>
<dbReference type="GO" id="GO:0016787">
    <property type="term" value="F:hydrolase activity"/>
    <property type="evidence" value="ECO:0007669"/>
    <property type="project" value="UniProtKB-KW"/>
</dbReference>
<evidence type="ECO:0000256" key="8">
    <source>
        <dbReference type="ARBA" id="ARBA00022806"/>
    </source>
</evidence>
<evidence type="ECO:0000256" key="11">
    <source>
        <dbReference type="ARBA" id="ARBA00023125"/>
    </source>
</evidence>
<dbReference type="InterPro" id="IPR011545">
    <property type="entry name" value="DEAD/DEAH_box_helicase_dom"/>
</dbReference>
<dbReference type="SUPFAM" id="SSF46785">
    <property type="entry name" value="Winged helix' DNA-binding domain"/>
    <property type="match status" value="1"/>
</dbReference>
<dbReference type="GO" id="GO:0003677">
    <property type="term" value="F:DNA binding"/>
    <property type="evidence" value="ECO:0007669"/>
    <property type="project" value="UniProtKB-KW"/>
</dbReference>
<dbReference type="Pfam" id="PF00271">
    <property type="entry name" value="Helicase_C"/>
    <property type="match status" value="1"/>
</dbReference>
<dbReference type="Proteomes" id="UP000229740">
    <property type="component" value="Unassembled WGS sequence"/>
</dbReference>
<dbReference type="GO" id="GO:0009378">
    <property type="term" value="F:four-way junction helicase activity"/>
    <property type="evidence" value="ECO:0007669"/>
    <property type="project" value="TreeGrafter"/>
</dbReference>
<dbReference type="SMART" id="SM00341">
    <property type="entry name" value="HRDC"/>
    <property type="match status" value="1"/>
</dbReference>
<dbReference type="SMART" id="SM00487">
    <property type="entry name" value="DEXDc"/>
    <property type="match status" value="1"/>
</dbReference>
<evidence type="ECO:0000256" key="9">
    <source>
        <dbReference type="ARBA" id="ARBA00022833"/>
    </source>
</evidence>
<keyword evidence="12" id="KW-0233">DNA recombination</keyword>
<keyword evidence="11" id="KW-0238">DNA-binding</keyword>
<dbReference type="GO" id="GO:0043590">
    <property type="term" value="C:bacterial nucleoid"/>
    <property type="evidence" value="ECO:0007669"/>
    <property type="project" value="TreeGrafter"/>
</dbReference>
<dbReference type="SMART" id="SM00490">
    <property type="entry name" value="HELICc"/>
    <property type="match status" value="1"/>
</dbReference>
<dbReference type="GO" id="GO:0046872">
    <property type="term" value="F:metal ion binding"/>
    <property type="evidence" value="ECO:0007669"/>
    <property type="project" value="UniProtKB-KW"/>
</dbReference>
<dbReference type="EC" id="5.6.2.4" evidence="16"/>
<dbReference type="InterPro" id="IPR014001">
    <property type="entry name" value="Helicase_ATP-bd"/>
</dbReference>
<dbReference type="InterPro" id="IPR010997">
    <property type="entry name" value="HRDC-like_sf"/>
</dbReference>
<dbReference type="PANTHER" id="PTHR13710">
    <property type="entry name" value="DNA HELICASE RECQ FAMILY MEMBER"/>
    <property type="match status" value="1"/>
</dbReference>
<proteinExistence type="inferred from homology"/>
<dbReference type="GO" id="GO:0009432">
    <property type="term" value="P:SOS response"/>
    <property type="evidence" value="ECO:0007669"/>
    <property type="project" value="UniProtKB-UniRule"/>
</dbReference>
<evidence type="ECO:0000256" key="2">
    <source>
        <dbReference type="ARBA" id="ARBA00001947"/>
    </source>
</evidence>
<sequence length="621" mass="71071">MIEQAQHILKDVFGYDSFRPLQKEVIQHILQQHDTLVIMPTGGGKSLCYQIPALLFKGLTIVVSPLISLMQDQVAQLTELGVGAVALNSSLTAEEYQQNRARILHQEAKLLYLAPETLLMQRTLSMLQSLRVDCLTIDEAHCISEWGHDFRPEYRLIAEIRAHFPSAVCVALTATATPRVRQDIKTSLHFDDSDAFITSFDRTNLLLEIRQKDKPVLQTIEFLEKFPDQSGIIYCLSRRQVNELADVLTRKKFSVRPYHAGLSVEERQLNQELFLRDDVQVMVATVAFGMGINKLNIRFVLHYNLPRNIESYYQQIGRAGRDGLPSHCRLLFGYNDLRTIRFFLNEKDEQGRRIAQMHLEEMLGFAESDLCRRIPLLRYFGETRSEEPCNMCDNCLAEKKDCVNITIPAQKFLSCVKRSGELFGAAHIIAILRGSGAQKVLKFGHERLSTYGIGLEFSKQQWLHLSRQFLQKGLMIQDPEHGSLKLTPKAWSVFRGEEQVWGKIEQQQLTRFQGRAYSLDYDRRLYALLRKQVKEMADAANLPPYAIFPDSTLIEMSHYFPHSRESLLSLSGVGAKKLERYGKIFLDLIKRYCAEHGIEEILKSPLHDTPTPVKKPECGSV</sequence>
<dbReference type="SUPFAM" id="SSF52540">
    <property type="entry name" value="P-loop containing nucleoside triphosphate hydrolases"/>
    <property type="match status" value="1"/>
</dbReference>
<dbReference type="Pfam" id="PF16124">
    <property type="entry name" value="RecQ_Zn_bind"/>
    <property type="match status" value="1"/>
</dbReference>
<dbReference type="GO" id="GO:0006281">
    <property type="term" value="P:DNA repair"/>
    <property type="evidence" value="ECO:0007669"/>
    <property type="project" value="UniProtKB-KW"/>
</dbReference>
<keyword evidence="5" id="KW-0547">Nucleotide-binding</keyword>
<accession>A0A2G6E1G8</accession>
<evidence type="ECO:0000313" key="21">
    <source>
        <dbReference type="Proteomes" id="UP000229740"/>
    </source>
</evidence>
<dbReference type="Pfam" id="PF00270">
    <property type="entry name" value="DEAD"/>
    <property type="match status" value="1"/>
</dbReference>
<comment type="cofactor">
    <cofactor evidence="2">
        <name>Zn(2+)</name>
        <dbReference type="ChEBI" id="CHEBI:29105"/>
    </cofactor>
</comment>
<dbReference type="SMART" id="SM00956">
    <property type="entry name" value="RQC"/>
    <property type="match status" value="1"/>
</dbReference>
<comment type="catalytic activity">
    <reaction evidence="15">
        <text>Couples ATP hydrolysis with the unwinding of duplex DNA by translocating in the 3'-5' direction.</text>
        <dbReference type="EC" id="5.6.2.4"/>
    </reaction>
</comment>
<dbReference type="InterPro" id="IPR036388">
    <property type="entry name" value="WH-like_DNA-bd_sf"/>
</dbReference>
<evidence type="ECO:0000256" key="14">
    <source>
        <dbReference type="ARBA" id="ARBA00023235"/>
    </source>
</evidence>
<dbReference type="InterPro" id="IPR001650">
    <property type="entry name" value="Helicase_C-like"/>
</dbReference>
<reference evidence="20 21" key="1">
    <citation type="submission" date="2017-10" db="EMBL/GenBank/DDBJ databases">
        <title>Novel microbial diversity and functional potential in the marine mammal oral microbiome.</title>
        <authorList>
            <person name="Dudek N.K."/>
            <person name="Sun C.L."/>
            <person name="Burstein D."/>
            <person name="Kantor R.S."/>
            <person name="Aliaga Goltsman D.S."/>
            <person name="Bik E.M."/>
            <person name="Thomas B.C."/>
            <person name="Banfield J.F."/>
            <person name="Relman D.A."/>
        </authorList>
    </citation>
    <scope>NUCLEOTIDE SEQUENCE [LARGE SCALE GENOMIC DNA]</scope>
    <source>
        <strain evidence="20">DOLZORAL124_49_17</strain>
    </source>
</reference>
<dbReference type="PROSITE" id="PS50967">
    <property type="entry name" value="HRDC"/>
    <property type="match status" value="1"/>
</dbReference>
<keyword evidence="14" id="KW-0413">Isomerase</keyword>
<comment type="cofactor">
    <cofactor evidence="1">
        <name>Mg(2+)</name>
        <dbReference type="ChEBI" id="CHEBI:18420"/>
    </cofactor>
</comment>
<dbReference type="InterPro" id="IPR027417">
    <property type="entry name" value="P-loop_NTPase"/>
</dbReference>
<keyword evidence="10" id="KW-0067">ATP-binding</keyword>
<dbReference type="InterPro" id="IPR036390">
    <property type="entry name" value="WH_DNA-bd_sf"/>
</dbReference>
<dbReference type="SUPFAM" id="SSF47819">
    <property type="entry name" value="HRDC-like"/>
    <property type="match status" value="1"/>
</dbReference>
<dbReference type="GO" id="GO:0030894">
    <property type="term" value="C:replisome"/>
    <property type="evidence" value="ECO:0007669"/>
    <property type="project" value="TreeGrafter"/>
</dbReference>
<dbReference type="PROSITE" id="PS51194">
    <property type="entry name" value="HELICASE_CTER"/>
    <property type="match status" value="1"/>
</dbReference>
<dbReference type="InterPro" id="IPR018982">
    <property type="entry name" value="RQC_domain"/>
</dbReference>
<dbReference type="CDD" id="cd17920">
    <property type="entry name" value="DEXHc_RecQ"/>
    <property type="match status" value="1"/>
</dbReference>
<dbReference type="InterPro" id="IPR002121">
    <property type="entry name" value="HRDC_dom"/>
</dbReference>
<evidence type="ECO:0000256" key="6">
    <source>
        <dbReference type="ARBA" id="ARBA00022763"/>
    </source>
</evidence>
<evidence type="ECO:0000259" key="17">
    <source>
        <dbReference type="PROSITE" id="PS50967"/>
    </source>
</evidence>
<evidence type="ECO:0000256" key="7">
    <source>
        <dbReference type="ARBA" id="ARBA00022801"/>
    </source>
</evidence>
<comment type="similarity">
    <text evidence="3">Belongs to the helicase family. RecQ subfamily.</text>
</comment>
<evidence type="ECO:0000256" key="5">
    <source>
        <dbReference type="ARBA" id="ARBA00022741"/>
    </source>
</evidence>
<keyword evidence="9" id="KW-0862">Zinc</keyword>
<feature type="domain" description="Helicase ATP-binding" evidence="18">
    <location>
        <begin position="26"/>
        <end position="194"/>
    </location>
</feature>
<evidence type="ECO:0000256" key="3">
    <source>
        <dbReference type="ARBA" id="ARBA00005446"/>
    </source>
</evidence>
<dbReference type="Gene3D" id="1.10.150.80">
    <property type="entry name" value="HRDC domain"/>
    <property type="match status" value="1"/>
</dbReference>
<gene>
    <name evidence="20" type="primary">recQ</name>
    <name evidence="20" type="ORF">CSB45_13805</name>
</gene>
<dbReference type="Pfam" id="PF09382">
    <property type="entry name" value="RQC"/>
    <property type="match status" value="1"/>
</dbReference>
<keyword evidence="4" id="KW-0479">Metal-binding</keyword>
<dbReference type="InterPro" id="IPR032284">
    <property type="entry name" value="RecQ_Zn-bd"/>
</dbReference>
<dbReference type="InterPro" id="IPR004589">
    <property type="entry name" value="DNA_helicase_ATP-dep_RecQ"/>
</dbReference>
<dbReference type="GO" id="GO:0005737">
    <property type="term" value="C:cytoplasm"/>
    <property type="evidence" value="ECO:0007669"/>
    <property type="project" value="TreeGrafter"/>
</dbReference>
<feature type="domain" description="Helicase C-terminal" evidence="19">
    <location>
        <begin position="215"/>
        <end position="363"/>
    </location>
</feature>
<dbReference type="PANTHER" id="PTHR13710:SF105">
    <property type="entry name" value="ATP-DEPENDENT DNA HELICASE Q1"/>
    <property type="match status" value="1"/>
</dbReference>
<dbReference type="InterPro" id="IPR006293">
    <property type="entry name" value="DNA_helicase_ATP-dep_RecQ_bac"/>
</dbReference>
<keyword evidence="13" id="KW-0234">DNA repair</keyword>
<evidence type="ECO:0000259" key="19">
    <source>
        <dbReference type="PROSITE" id="PS51194"/>
    </source>
</evidence>
<dbReference type="InterPro" id="IPR044876">
    <property type="entry name" value="HRDC_dom_sf"/>
</dbReference>
<name>A0A2G6E1G8_9BACT</name>
<dbReference type="GO" id="GO:0043138">
    <property type="term" value="F:3'-5' DNA helicase activity"/>
    <property type="evidence" value="ECO:0007669"/>
    <property type="project" value="UniProtKB-EC"/>
</dbReference>
<dbReference type="Gene3D" id="1.10.10.10">
    <property type="entry name" value="Winged helix-like DNA-binding domain superfamily/Winged helix DNA-binding domain"/>
    <property type="match status" value="1"/>
</dbReference>
<evidence type="ECO:0000256" key="10">
    <source>
        <dbReference type="ARBA" id="ARBA00022840"/>
    </source>
</evidence>
<dbReference type="PROSITE" id="PS51192">
    <property type="entry name" value="HELICASE_ATP_BIND_1"/>
    <property type="match status" value="1"/>
</dbReference>
<evidence type="ECO:0000256" key="16">
    <source>
        <dbReference type="NCBIfam" id="TIGR01389"/>
    </source>
</evidence>
<dbReference type="GO" id="GO:0006260">
    <property type="term" value="P:DNA replication"/>
    <property type="evidence" value="ECO:0007669"/>
    <property type="project" value="InterPro"/>
</dbReference>
<dbReference type="GO" id="GO:0006310">
    <property type="term" value="P:DNA recombination"/>
    <property type="evidence" value="ECO:0007669"/>
    <property type="project" value="UniProtKB-UniRule"/>
</dbReference>